<keyword evidence="2" id="KW-0472">Membrane</keyword>
<name>A0AA90UEF7_9BACT</name>
<feature type="coiled-coil region" evidence="1">
    <location>
        <begin position="419"/>
        <end position="467"/>
    </location>
</feature>
<feature type="transmembrane region" description="Helical" evidence="2">
    <location>
        <begin position="378"/>
        <end position="398"/>
    </location>
</feature>
<dbReference type="RefSeq" id="WP_153128193.1">
    <property type="nucleotide sequence ID" value="NZ_VZCW01000126.1"/>
</dbReference>
<evidence type="ECO:0008006" key="5">
    <source>
        <dbReference type="Google" id="ProtNLM"/>
    </source>
</evidence>
<dbReference type="Pfam" id="PF13181">
    <property type="entry name" value="TPR_8"/>
    <property type="match status" value="1"/>
</dbReference>
<organism evidence="3 4">
    <name type="scientific">Segatella copri</name>
    <dbReference type="NCBI Taxonomy" id="165179"/>
    <lineage>
        <taxon>Bacteria</taxon>
        <taxon>Pseudomonadati</taxon>
        <taxon>Bacteroidota</taxon>
        <taxon>Bacteroidia</taxon>
        <taxon>Bacteroidales</taxon>
        <taxon>Prevotellaceae</taxon>
        <taxon>Segatella</taxon>
    </lineage>
</organism>
<dbReference type="Proteomes" id="UP000442105">
    <property type="component" value="Unassembled WGS sequence"/>
</dbReference>
<reference evidence="4" key="1">
    <citation type="submission" date="2019-09" db="EMBL/GenBank/DDBJ databases">
        <title>Distinct polysaccharide growth profiles of human intestinal Prevotella copri isolates.</title>
        <authorList>
            <person name="Fehlner-Peach H."/>
            <person name="Magnabosco C."/>
            <person name="Raghavan V."/>
            <person name="Scher J.U."/>
            <person name="Tett A."/>
            <person name="Cox L.M."/>
            <person name="Gottsegen C."/>
            <person name="Watters A."/>
            <person name="Wiltshire- Gordon J.D."/>
            <person name="Segata N."/>
            <person name="Bonneau R."/>
            <person name="Littman D.R."/>
        </authorList>
    </citation>
    <scope>NUCLEOTIDE SEQUENCE [LARGE SCALE GENOMIC DNA]</scope>
    <source>
        <strain evidence="4">iAQ1179</strain>
    </source>
</reference>
<dbReference type="Gene3D" id="1.25.40.10">
    <property type="entry name" value="Tetratricopeptide repeat domain"/>
    <property type="match status" value="1"/>
</dbReference>
<keyword evidence="2" id="KW-0812">Transmembrane</keyword>
<proteinExistence type="predicted"/>
<dbReference type="InterPro" id="IPR011990">
    <property type="entry name" value="TPR-like_helical_dom_sf"/>
</dbReference>
<keyword evidence="1" id="KW-0175">Coiled coil</keyword>
<gene>
    <name evidence="3" type="ORF">F7D95_05140</name>
</gene>
<evidence type="ECO:0000256" key="1">
    <source>
        <dbReference type="SAM" id="Coils"/>
    </source>
</evidence>
<keyword evidence="2" id="KW-1133">Transmembrane helix</keyword>
<dbReference type="PROSITE" id="PS51257">
    <property type="entry name" value="PROKAR_LIPOPROTEIN"/>
    <property type="match status" value="1"/>
</dbReference>
<accession>A0AA90UEF7</accession>
<protein>
    <recommendedName>
        <fullName evidence="5">Tetratricopeptide repeat protein</fullName>
    </recommendedName>
</protein>
<dbReference type="EMBL" id="VZCW01000126">
    <property type="protein sequence ID" value="MQN12218.1"/>
    <property type="molecule type" value="Genomic_DNA"/>
</dbReference>
<sequence>MIKVKLYILSVLLLLVSCTGNKVIDEQITRADSLMEANSDSALVALGMLDSLRKNNPKMSKAQQMRFDLIYAKGMNKGFVDFTTDSVMKQVVAYYNQHGSANERMLAYYLLGCAYRDLDDSPASLDCYLQATEQADTLSRDCDYHTLARIYGQIGVVYLGQRMPLNAKNAYRKNEKYSWIAKDTLEALIAAESQVNSSIMLESPSQIIEQCNDVYNNYKKFGYPTEAARSLGVPMSSLLLTKQYAKVKKYMDIYERESGYFDGKRIPGLRYDSYFYAKGLYYLKMQSDSAKAYFQKCLDMSESVKAKLVAFDGWYRYYRQKHQLDSVEKYADLFIQYSDSVRIQNEAEAMSKTSALYNYSQWQKKAKVQEIENNRAHMIIFLMIVLVIVLIIVVVLYVKNLRKERQIRKEQLLFVKQQIVMKELELQKSQEELAKMKNELSSKSSLVLDKEKSIMMLKDEIEALTNDCPQDNNESYAMFQQKAMVIKFRELAEKGIEPSSQQWDVLDNIFESFFKQFRLSLEKNSKLNENEYRVCMLVWLGFAPNQMKILMGMSSSNISNIRKRLSKKLFDREMTTSKFDDEIRKIRVEG</sequence>
<dbReference type="InterPro" id="IPR019734">
    <property type="entry name" value="TPR_rpt"/>
</dbReference>
<comment type="caution">
    <text evidence="3">The sequence shown here is derived from an EMBL/GenBank/DDBJ whole genome shotgun (WGS) entry which is preliminary data.</text>
</comment>
<evidence type="ECO:0000313" key="3">
    <source>
        <dbReference type="EMBL" id="MQN12218.1"/>
    </source>
</evidence>
<evidence type="ECO:0000313" key="4">
    <source>
        <dbReference type="Proteomes" id="UP000442105"/>
    </source>
</evidence>
<evidence type="ECO:0000256" key="2">
    <source>
        <dbReference type="SAM" id="Phobius"/>
    </source>
</evidence>
<dbReference type="AlphaFoldDB" id="A0AA90UEF7"/>